<feature type="repeat" description="Solcar" evidence="9">
    <location>
        <begin position="94"/>
        <end position="185"/>
    </location>
</feature>
<evidence type="ECO:0000256" key="5">
    <source>
        <dbReference type="ARBA" id="ARBA00022737"/>
    </source>
</evidence>
<evidence type="ECO:0000256" key="8">
    <source>
        <dbReference type="ARBA" id="ARBA00023136"/>
    </source>
</evidence>
<keyword evidence="8 9" id="KW-0472">Membrane</keyword>
<evidence type="ECO:0000313" key="12">
    <source>
        <dbReference type="Proteomes" id="UP000294847"/>
    </source>
</evidence>
<keyword evidence="6" id="KW-0496">Mitochondrion</keyword>
<proteinExistence type="inferred from homology"/>
<dbReference type="GO" id="GO:0016020">
    <property type="term" value="C:membrane"/>
    <property type="evidence" value="ECO:0007669"/>
    <property type="project" value="UniProtKB-SubCell"/>
</dbReference>
<keyword evidence="4 9" id="KW-0812">Transmembrane</keyword>
<evidence type="ECO:0000256" key="3">
    <source>
        <dbReference type="ARBA" id="ARBA00022448"/>
    </source>
</evidence>
<protein>
    <recommendedName>
        <fullName evidence="13">PET8 related protein</fullName>
    </recommendedName>
</protein>
<dbReference type="PANTHER" id="PTHR45667">
    <property type="entry name" value="S-ADENOSYLMETHIONINE MITOCHONDRIAL CARRIER PROTEIN"/>
    <property type="match status" value="1"/>
</dbReference>
<dbReference type="FunFam" id="1.50.40.10:FF:000112">
    <property type="entry name" value="Mitochondrial carrier protein (Pet8), putative"/>
    <property type="match status" value="1"/>
</dbReference>
<dbReference type="PROSITE" id="PS50920">
    <property type="entry name" value="SOLCAR"/>
    <property type="match status" value="3"/>
</dbReference>
<evidence type="ECO:0000256" key="9">
    <source>
        <dbReference type="PROSITE-ProRule" id="PRU00282"/>
    </source>
</evidence>
<evidence type="ECO:0008006" key="13">
    <source>
        <dbReference type="Google" id="ProtNLM"/>
    </source>
</evidence>
<keyword evidence="7" id="KW-1133">Transmembrane helix</keyword>
<sequence>MSPTDANPPFRHALLAGALAGTTVDMSLFPLDTLKTRLQSSAGFFPSGGFRGVYKGIGSAFWGSAPGAALFFVTYEGIKSSKALSSLSSPTTGNPAATHMLAASLGEIAACAVRVPTEVVKQRAQAGQHGGRSMAALASILATRHGAGGLVGVWRELYRGWGITVFREVPFTVIQFPLWEALKAWGRDRRDRGATMGGPQPDVGAAESALYGSVSGAVAAAVTTPLDVLKTRVMLSREREGVLSITKNILREHGVKPFFSGIGPRVAWISAGGAIFLGSYQWAINCFATGTLAVPI</sequence>
<dbReference type="AlphaFoldDB" id="A0A4P7NJH0"/>
<dbReference type="Proteomes" id="UP000294847">
    <property type="component" value="Chromosome 5"/>
</dbReference>
<organism evidence="11 12">
    <name type="scientific">Pyricularia oryzae</name>
    <name type="common">Rice blast fungus</name>
    <name type="synonym">Magnaporthe oryzae</name>
    <dbReference type="NCBI Taxonomy" id="318829"/>
    <lineage>
        <taxon>Eukaryota</taxon>
        <taxon>Fungi</taxon>
        <taxon>Dikarya</taxon>
        <taxon>Ascomycota</taxon>
        <taxon>Pezizomycotina</taxon>
        <taxon>Sordariomycetes</taxon>
        <taxon>Sordariomycetidae</taxon>
        <taxon>Magnaporthales</taxon>
        <taxon>Pyriculariaceae</taxon>
        <taxon>Pyricularia</taxon>
    </lineage>
</organism>
<reference evidence="11 12" key="1">
    <citation type="journal article" date="2019" name="Mol. Biol. Evol.">
        <title>Blast fungal genomes show frequent chromosomal changes, gene gains and losses, and effector gene turnover.</title>
        <authorList>
            <person name="Gomez Luciano L.B."/>
            <person name="Jason Tsai I."/>
            <person name="Chuma I."/>
            <person name="Tosa Y."/>
            <person name="Chen Y.H."/>
            <person name="Li J.Y."/>
            <person name="Li M.Y."/>
            <person name="Jade Lu M.Y."/>
            <person name="Nakayashiki H."/>
            <person name="Li W.H."/>
        </authorList>
    </citation>
    <scope>NUCLEOTIDE SEQUENCE [LARGE SCALE GENOMIC DNA]</scope>
    <source>
        <strain evidence="11">MZ5-1-6</strain>
    </source>
</reference>
<evidence type="ECO:0000256" key="7">
    <source>
        <dbReference type="ARBA" id="ARBA00022989"/>
    </source>
</evidence>
<feature type="repeat" description="Solcar" evidence="9">
    <location>
        <begin position="8"/>
        <end position="81"/>
    </location>
</feature>
<dbReference type="Gene3D" id="1.50.40.10">
    <property type="entry name" value="Mitochondrial carrier domain"/>
    <property type="match status" value="2"/>
</dbReference>
<evidence type="ECO:0000256" key="2">
    <source>
        <dbReference type="ARBA" id="ARBA00006375"/>
    </source>
</evidence>
<keyword evidence="5" id="KW-0677">Repeat</keyword>
<comment type="subcellular location">
    <subcellularLocation>
        <location evidence="1">Membrane</location>
        <topology evidence="1">Multi-pass membrane protein</topology>
    </subcellularLocation>
</comment>
<keyword evidence="3 10" id="KW-0813">Transport</keyword>
<evidence type="ECO:0000256" key="1">
    <source>
        <dbReference type="ARBA" id="ARBA00004141"/>
    </source>
</evidence>
<evidence type="ECO:0000256" key="10">
    <source>
        <dbReference type="RuleBase" id="RU000488"/>
    </source>
</evidence>
<evidence type="ECO:0000313" key="11">
    <source>
        <dbReference type="EMBL" id="QBZ62130.1"/>
    </source>
</evidence>
<dbReference type="SUPFAM" id="SSF103506">
    <property type="entry name" value="Mitochondrial carrier"/>
    <property type="match status" value="1"/>
</dbReference>
<dbReference type="InterPro" id="IPR023395">
    <property type="entry name" value="MCP_dom_sf"/>
</dbReference>
<accession>A0A4P7NJH0</accession>
<evidence type="ECO:0000256" key="6">
    <source>
        <dbReference type="ARBA" id="ARBA00022792"/>
    </source>
</evidence>
<keyword evidence="6" id="KW-0999">Mitochondrion inner membrane</keyword>
<gene>
    <name evidence="11" type="ORF">PoMZ_11005</name>
</gene>
<feature type="repeat" description="Solcar" evidence="9">
    <location>
        <begin position="203"/>
        <end position="286"/>
    </location>
</feature>
<dbReference type="InterPro" id="IPR018108">
    <property type="entry name" value="MCP_transmembrane"/>
</dbReference>
<dbReference type="Pfam" id="PF00153">
    <property type="entry name" value="Mito_carr"/>
    <property type="match status" value="3"/>
</dbReference>
<evidence type="ECO:0000256" key="4">
    <source>
        <dbReference type="ARBA" id="ARBA00022692"/>
    </source>
</evidence>
<dbReference type="EMBL" id="CP034208">
    <property type="protein sequence ID" value="QBZ62130.1"/>
    <property type="molecule type" value="Genomic_DNA"/>
</dbReference>
<comment type="similarity">
    <text evidence="2 10">Belongs to the mitochondrial carrier (TC 2.A.29) family.</text>
</comment>
<name>A0A4P7NJH0_PYROR</name>